<dbReference type="InterPro" id="IPR010994">
    <property type="entry name" value="RuvA_2-like"/>
</dbReference>
<feature type="signal peptide" evidence="1">
    <location>
        <begin position="1"/>
        <end position="22"/>
    </location>
</feature>
<proteinExistence type="predicted"/>
<dbReference type="RefSeq" id="WP_115316260.1">
    <property type="nucleotide sequence ID" value="NZ_LWIF01000001.1"/>
</dbReference>
<evidence type="ECO:0000313" key="2">
    <source>
        <dbReference type="EMBL" id="SUB59810.1"/>
    </source>
</evidence>
<evidence type="ECO:0000313" key="3">
    <source>
        <dbReference type="Proteomes" id="UP000255417"/>
    </source>
</evidence>
<dbReference type="GO" id="GO:0015628">
    <property type="term" value="P:protein secretion by the type II secretion system"/>
    <property type="evidence" value="ECO:0007669"/>
    <property type="project" value="TreeGrafter"/>
</dbReference>
<dbReference type="EMBL" id="UGTA01000001">
    <property type="protein sequence ID" value="SUB59810.1"/>
    <property type="molecule type" value="Genomic_DNA"/>
</dbReference>
<dbReference type="GO" id="GO:0015627">
    <property type="term" value="C:type II protein secretion system complex"/>
    <property type="evidence" value="ECO:0007669"/>
    <property type="project" value="TreeGrafter"/>
</dbReference>
<accession>A0A379CBW5</accession>
<feature type="chain" id="PRO_5016647823" evidence="1">
    <location>
        <begin position="23"/>
        <end position="114"/>
    </location>
</feature>
<organism evidence="2 3">
    <name type="scientific">Phocoenobacter uteri</name>
    <dbReference type="NCBI Taxonomy" id="146806"/>
    <lineage>
        <taxon>Bacteria</taxon>
        <taxon>Pseudomonadati</taxon>
        <taxon>Pseudomonadota</taxon>
        <taxon>Gammaproteobacteria</taxon>
        <taxon>Pasteurellales</taxon>
        <taxon>Pasteurellaceae</taxon>
        <taxon>Phocoenobacter</taxon>
    </lineage>
</organism>
<gene>
    <name evidence="2" type="ORF">NCTC12872_01857</name>
</gene>
<dbReference type="PANTHER" id="PTHR21180">
    <property type="entry name" value="ENDONUCLEASE/EXONUCLEASE/PHOSPHATASE FAMILY DOMAIN-CONTAINING PROTEIN 1"/>
    <property type="match status" value="1"/>
</dbReference>
<dbReference type="Proteomes" id="UP000255417">
    <property type="component" value="Unassembled WGS sequence"/>
</dbReference>
<keyword evidence="1" id="KW-0732">Signal</keyword>
<evidence type="ECO:0000256" key="1">
    <source>
        <dbReference type="SAM" id="SignalP"/>
    </source>
</evidence>
<dbReference type="OrthoDB" id="7510573at2"/>
<dbReference type="Gene3D" id="1.10.150.280">
    <property type="entry name" value="AF1531-like domain"/>
    <property type="match status" value="1"/>
</dbReference>
<dbReference type="Pfam" id="PF12836">
    <property type="entry name" value="HHH_3"/>
    <property type="match status" value="1"/>
</dbReference>
<protein>
    <submittedName>
        <fullName evidence="2">Competence protein ComEA helix-hairpin-helix repeat region</fullName>
    </submittedName>
</protein>
<dbReference type="InterPro" id="IPR004509">
    <property type="entry name" value="Competence_ComEA_HhH"/>
</dbReference>
<name>A0A379CBW5_9PAST</name>
<dbReference type="NCBIfam" id="TIGR00426">
    <property type="entry name" value="competence protein ComEA helix-hairpin-helix repeat region"/>
    <property type="match status" value="1"/>
</dbReference>
<dbReference type="AlphaFoldDB" id="A0A379CBW5"/>
<dbReference type="PANTHER" id="PTHR21180:SF32">
    <property type="entry name" value="ENDONUCLEASE_EXONUCLEASE_PHOSPHATASE FAMILY DOMAIN-CONTAINING PROTEIN 1"/>
    <property type="match status" value="1"/>
</dbReference>
<dbReference type="InterPro" id="IPR051675">
    <property type="entry name" value="Endo/Exo/Phosphatase_dom_1"/>
</dbReference>
<keyword evidence="3" id="KW-1185">Reference proteome</keyword>
<reference evidence="2 3" key="1">
    <citation type="submission" date="2018-06" db="EMBL/GenBank/DDBJ databases">
        <authorList>
            <consortium name="Pathogen Informatics"/>
            <person name="Doyle S."/>
        </authorList>
    </citation>
    <scope>NUCLEOTIDE SEQUENCE [LARGE SCALE GENOMIC DNA]</scope>
    <source>
        <strain evidence="2 3">NCTC12872</strain>
    </source>
</reference>
<sequence length="114" mass="12359">MKILKNLGISVLLGVLATSVVAKENVKSVPKEVQKTEVTEQQQVALQDLNSVNINTATAAELKDKLVGIGTKKAQAIVEYRENNGTFLSVEQITEVSGIGKATLEKNRERILVN</sequence>
<dbReference type="SUPFAM" id="SSF47781">
    <property type="entry name" value="RuvA domain 2-like"/>
    <property type="match status" value="1"/>
</dbReference>